<dbReference type="GO" id="GO:0004519">
    <property type="term" value="F:endonuclease activity"/>
    <property type="evidence" value="ECO:0007669"/>
    <property type="project" value="UniProtKB-KW"/>
</dbReference>
<dbReference type="GO" id="GO:0003676">
    <property type="term" value="F:nucleic acid binding"/>
    <property type="evidence" value="ECO:0007669"/>
    <property type="project" value="InterPro"/>
</dbReference>
<keyword evidence="2" id="KW-0378">Hydrolase</keyword>
<keyword evidence="2" id="KW-0540">Nuclease</keyword>
<dbReference type="InterPro" id="IPR003615">
    <property type="entry name" value="HNH_nuc"/>
</dbReference>
<keyword evidence="2" id="KW-0255">Endonuclease</keyword>
<dbReference type="GO" id="GO:0008270">
    <property type="term" value="F:zinc ion binding"/>
    <property type="evidence" value="ECO:0007669"/>
    <property type="project" value="InterPro"/>
</dbReference>
<evidence type="ECO:0000259" key="1">
    <source>
        <dbReference type="Pfam" id="PF01844"/>
    </source>
</evidence>
<dbReference type="Gene3D" id="1.10.30.50">
    <property type="match status" value="1"/>
</dbReference>
<dbReference type="AlphaFoldDB" id="A0A8J7FGP4"/>
<dbReference type="InterPro" id="IPR002711">
    <property type="entry name" value="HNH"/>
</dbReference>
<dbReference type="RefSeq" id="WP_193951213.1">
    <property type="nucleotide sequence ID" value="NZ_JADEYS010000001.1"/>
</dbReference>
<gene>
    <name evidence="2" type="ORF">IOQ59_00070</name>
</gene>
<feature type="domain" description="HNH" evidence="1">
    <location>
        <begin position="50"/>
        <end position="84"/>
    </location>
</feature>
<name>A0A8J7FGP4_9GAMM</name>
<reference evidence="2" key="1">
    <citation type="submission" date="2020-10" db="EMBL/GenBank/DDBJ databases">
        <title>Bacterium isolated from coastal waters sediment.</title>
        <authorList>
            <person name="Chen R.-J."/>
            <person name="Lu D.-C."/>
            <person name="Zhu K.-L."/>
            <person name="Du Z.-J."/>
        </authorList>
    </citation>
    <scope>NUCLEOTIDE SEQUENCE</scope>
    <source>
        <strain evidence="2">N1Y112</strain>
    </source>
</reference>
<protein>
    <submittedName>
        <fullName evidence="2">HNH endonuclease</fullName>
    </submittedName>
</protein>
<comment type="caution">
    <text evidence="2">The sequence shown here is derived from an EMBL/GenBank/DDBJ whole genome shotgun (WGS) entry which is preliminary data.</text>
</comment>
<sequence length="117" mass="13531">MPTRKSKLKNRAFNRQKGRCYYCNALMWLTDPNTFSGNHQITAKQASRFQCTSEHLVARCDGGKDTQKNIVAACRFCNAKRHQRSSAPDPVSYKQLITQRKNRGKWHPQDLLFLTTD</sequence>
<evidence type="ECO:0000313" key="2">
    <source>
        <dbReference type="EMBL" id="MBE9395653.1"/>
    </source>
</evidence>
<evidence type="ECO:0000313" key="3">
    <source>
        <dbReference type="Proteomes" id="UP000640333"/>
    </source>
</evidence>
<proteinExistence type="predicted"/>
<accession>A0A8J7FGP4</accession>
<dbReference type="EMBL" id="JADEYS010000001">
    <property type="protein sequence ID" value="MBE9395653.1"/>
    <property type="molecule type" value="Genomic_DNA"/>
</dbReference>
<organism evidence="2 3">
    <name type="scientific">Pontibacterium sinense</name>
    <dbReference type="NCBI Taxonomy" id="2781979"/>
    <lineage>
        <taxon>Bacteria</taxon>
        <taxon>Pseudomonadati</taxon>
        <taxon>Pseudomonadota</taxon>
        <taxon>Gammaproteobacteria</taxon>
        <taxon>Oceanospirillales</taxon>
        <taxon>Oceanospirillaceae</taxon>
        <taxon>Pontibacterium</taxon>
    </lineage>
</organism>
<dbReference type="CDD" id="cd00085">
    <property type="entry name" value="HNHc"/>
    <property type="match status" value="1"/>
</dbReference>
<dbReference type="Pfam" id="PF01844">
    <property type="entry name" value="HNH"/>
    <property type="match status" value="1"/>
</dbReference>
<dbReference type="Proteomes" id="UP000640333">
    <property type="component" value="Unassembled WGS sequence"/>
</dbReference>
<keyword evidence="3" id="KW-1185">Reference proteome</keyword>